<accession>A0A9P4LER8</accession>
<evidence type="ECO:0000256" key="2">
    <source>
        <dbReference type="ARBA" id="ARBA00022692"/>
    </source>
</evidence>
<gene>
    <name evidence="7" type="ORF">K460DRAFT_270563</name>
</gene>
<organism evidence="7 8">
    <name type="scientific">Cucurbitaria berberidis CBS 394.84</name>
    <dbReference type="NCBI Taxonomy" id="1168544"/>
    <lineage>
        <taxon>Eukaryota</taxon>
        <taxon>Fungi</taxon>
        <taxon>Dikarya</taxon>
        <taxon>Ascomycota</taxon>
        <taxon>Pezizomycotina</taxon>
        <taxon>Dothideomycetes</taxon>
        <taxon>Pleosporomycetidae</taxon>
        <taxon>Pleosporales</taxon>
        <taxon>Pleosporineae</taxon>
        <taxon>Cucurbitariaceae</taxon>
        <taxon>Cucurbitaria</taxon>
    </lineage>
</organism>
<reference evidence="7" key="1">
    <citation type="submission" date="2020-01" db="EMBL/GenBank/DDBJ databases">
        <authorList>
            <consortium name="DOE Joint Genome Institute"/>
            <person name="Haridas S."/>
            <person name="Albert R."/>
            <person name="Binder M."/>
            <person name="Bloem J."/>
            <person name="Labutti K."/>
            <person name="Salamov A."/>
            <person name="Andreopoulos B."/>
            <person name="Baker S.E."/>
            <person name="Barry K."/>
            <person name="Bills G."/>
            <person name="Bluhm B.H."/>
            <person name="Cannon C."/>
            <person name="Castanera R."/>
            <person name="Culley D.E."/>
            <person name="Daum C."/>
            <person name="Ezra D."/>
            <person name="Gonzalez J.B."/>
            <person name="Henrissat B."/>
            <person name="Kuo A."/>
            <person name="Liang C."/>
            <person name="Lipzen A."/>
            <person name="Lutzoni F."/>
            <person name="Magnuson J."/>
            <person name="Mondo S."/>
            <person name="Nolan M."/>
            <person name="Ohm R."/>
            <person name="Pangilinan J."/>
            <person name="Park H.-J."/>
            <person name="Ramirez L."/>
            <person name="Alfaro M."/>
            <person name="Sun H."/>
            <person name="Tritt A."/>
            <person name="Yoshinaga Y."/>
            <person name="Zwiers L.-H."/>
            <person name="Turgeon B.G."/>
            <person name="Goodwin S.B."/>
            <person name="Spatafora J.W."/>
            <person name="Crous P.W."/>
            <person name="Grigoriev I.V."/>
        </authorList>
    </citation>
    <scope>NUCLEOTIDE SEQUENCE</scope>
    <source>
        <strain evidence="7">CBS 394.84</strain>
    </source>
</reference>
<proteinExistence type="predicted"/>
<dbReference type="AlphaFoldDB" id="A0A9P4LER8"/>
<dbReference type="EMBL" id="ML976614">
    <property type="protein sequence ID" value="KAF1851344.1"/>
    <property type="molecule type" value="Genomic_DNA"/>
</dbReference>
<protein>
    <recommendedName>
        <fullName evidence="6">Wax synthase domain-containing protein</fullName>
    </recommendedName>
</protein>
<dbReference type="OrthoDB" id="1077582at2759"/>
<keyword evidence="4 5" id="KW-0472">Membrane</keyword>
<keyword evidence="8" id="KW-1185">Reference proteome</keyword>
<evidence type="ECO:0000256" key="4">
    <source>
        <dbReference type="ARBA" id="ARBA00023136"/>
    </source>
</evidence>
<evidence type="ECO:0000256" key="3">
    <source>
        <dbReference type="ARBA" id="ARBA00022989"/>
    </source>
</evidence>
<feature type="transmembrane region" description="Helical" evidence="5">
    <location>
        <begin position="39"/>
        <end position="56"/>
    </location>
</feature>
<comment type="caution">
    <text evidence="7">The sequence shown here is derived from an EMBL/GenBank/DDBJ whole genome shotgun (WGS) entry which is preliminary data.</text>
</comment>
<keyword evidence="2 5" id="KW-0812">Transmembrane</keyword>
<dbReference type="RefSeq" id="XP_040793907.1">
    <property type="nucleotide sequence ID" value="XM_040927665.1"/>
</dbReference>
<dbReference type="Proteomes" id="UP000800039">
    <property type="component" value="Unassembled WGS sequence"/>
</dbReference>
<feature type="transmembrane region" description="Helical" evidence="5">
    <location>
        <begin position="68"/>
        <end position="86"/>
    </location>
</feature>
<evidence type="ECO:0000259" key="6">
    <source>
        <dbReference type="Pfam" id="PF13813"/>
    </source>
</evidence>
<evidence type="ECO:0000313" key="8">
    <source>
        <dbReference type="Proteomes" id="UP000800039"/>
    </source>
</evidence>
<name>A0A9P4LER8_9PLEO</name>
<evidence type="ECO:0000256" key="5">
    <source>
        <dbReference type="SAM" id="Phobius"/>
    </source>
</evidence>
<dbReference type="GeneID" id="63844918"/>
<dbReference type="Pfam" id="PF13813">
    <property type="entry name" value="MBOAT_2"/>
    <property type="match status" value="1"/>
</dbReference>
<keyword evidence="3 5" id="KW-1133">Transmembrane helix</keyword>
<evidence type="ECO:0000313" key="7">
    <source>
        <dbReference type="EMBL" id="KAF1851344.1"/>
    </source>
</evidence>
<dbReference type="InterPro" id="IPR032805">
    <property type="entry name" value="Wax_synthase_dom"/>
</dbReference>
<feature type="transmembrane region" description="Helical" evidence="5">
    <location>
        <begin position="197"/>
        <end position="223"/>
    </location>
</feature>
<comment type="subcellular location">
    <subcellularLocation>
        <location evidence="1">Membrane</location>
        <topology evidence="1">Multi-pass membrane protein</topology>
    </subcellularLocation>
</comment>
<feature type="domain" description="Wax synthase" evidence="6">
    <location>
        <begin position="234"/>
        <end position="315"/>
    </location>
</feature>
<sequence>MDETQSWTFESALVPIISTLLAFAYGLYLLAYPPQYKKLSILLLGLPVTYAFIHQLDLAPNWTVCDTFGRFLYIWYAHMSYEVLILEFTPPVGKEKEGWTARMREAYKVLFDRNHTQLAKTISTKHGYGSRWQFVAYHCVKASALYLAMAAWDAYESFLSTTRSVASTREQAYFFRRLASSSSPLNTREMYFRLETVFDWCIISMVLYEAYHSLCAVLFVGILRLDMPSEWSLSLCGGVAEAWSVRRYWGKHWHNYIYHSFSAHVKIVTRGWLGLGRGRLETRLVENGLVFLVSGLMHSLVRWQQDPDGDVWCITIWYVAQMLPIVVEDVVQIVWHYFRQRVGISGDDRRVDTLETLVGYVWVLGWFMWSVPKYIHTSDAWAEDNFRGRYAASWEEVYG</sequence>
<feature type="transmembrane region" description="Helical" evidence="5">
    <location>
        <begin position="12"/>
        <end position="32"/>
    </location>
</feature>
<evidence type="ECO:0000256" key="1">
    <source>
        <dbReference type="ARBA" id="ARBA00004141"/>
    </source>
</evidence>
<dbReference type="GO" id="GO:0016020">
    <property type="term" value="C:membrane"/>
    <property type="evidence" value="ECO:0007669"/>
    <property type="project" value="UniProtKB-SubCell"/>
</dbReference>